<protein>
    <recommendedName>
        <fullName evidence="4">Glycosyltransferase RgtA/B/C/D-like domain-containing protein</fullName>
    </recommendedName>
</protein>
<feature type="transmembrane region" description="Helical" evidence="1">
    <location>
        <begin position="98"/>
        <end position="117"/>
    </location>
</feature>
<evidence type="ECO:0000313" key="2">
    <source>
        <dbReference type="EMBL" id="RJR26209.1"/>
    </source>
</evidence>
<feature type="non-terminal residue" evidence="2">
    <location>
        <position position="131"/>
    </location>
</feature>
<evidence type="ECO:0008006" key="4">
    <source>
        <dbReference type="Google" id="ProtNLM"/>
    </source>
</evidence>
<reference evidence="2 3" key="1">
    <citation type="journal article" date="2017" name="ISME J.">
        <title>Energy and carbon metabolisms in a deep terrestrial subsurface fluid microbial community.</title>
        <authorList>
            <person name="Momper L."/>
            <person name="Jungbluth S.P."/>
            <person name="Lee M.D."/>
            <person name="Amend J.P."/>
        </authorList>
    </citation>
    <scope>NUCLEOTIDE SEQUENCE [LARGE SCALE GENOMIC DNA]</scope>
    <source>
        <strain evidence="2">SURF_46</strain>
    </source>
</reference>
<dbReference type="EMBL" id="QZJF01000025">
    <property type="protein sequence ID" value="RJR26209.1"/>
    <property type="molecule type" value="Genomic_DNA"/>
</dbReference>
<dbReference type="Proteomes" id="UP000265540">
    <property type="component" value="Unassembled WGS sequence"/>
</dbReference>
<keyword evidence="1" id="KW-0472">Membrane</keyword>
<accession>A0A3A4ZA27</accession>
<proteinExistence type="predicted"/>
<evidence type="ECO:0000256" key="1">
    <source>
        <dbReference type="SAM" id="Phobius"/>
    </source>
</evidence>
<gene>
    <name evidence="2" type="ORF">C4561_05710</name>
</gene>
<feature type="transmembrane region" description="Helical" evidence="1">
    <location>
        <begin position="73"/>
        <end position="92"/>
    </location>
</feature>
<comment type="caution">
    <text evidence="2">The sequence shown here is derived from an EMBL/GenBank/DDBJ whole genome shotgun (WGS) entry which is preliminary data.</text>
</comment>
<name>A0A3A4ZA27_UNCKA</name>
<organism evidence="2 3">
    <name type="scientific">candidate division WWE3 bacterium</name>
    <dbReference type="NCBI Taxonomy" id="2053526"/>
    <lineage>
        <taxon>Bacteria</taxon>
        <taxon>Katanobacteria</taxon>
    </lineage>
</organism>
<sequence length="131" mass="14748">MLIITIVVSFFLFLSRAWVGEDAFIFFKYVDNLLNGHGLVFNVGERVEGFTAPLWVFVLSFFRLITGAELRSIALVLGLLLSLITIFIILRYDNKANFFFPIGVFLLISNSAFRDYATSGFETSLSFLLAG</sequence>
<evidence type="ECO:0000313" key="3">
    <source>
        <dbReference type="Proteomes" id="UP000265540"/>
    </source>
</evidence>
<keyword evidence="1" id="KW-0812">Transmembrane</keyword>
<keyword evidence="1" id="KW-1133">Transmembrane helix</keyword>
<dbReference type="AlphaFoldDB" id="A0A3A4ZA27"/>